<sequence>MSRIDVHHHFVPEAYVRAFQASAKGDPSGWTLPKWSVKSSLDLMQSHGTKTAILSITSPGTTVLEGDLQAANTLAREINQAAAAIAKEHPDNFGFFATLPPLADNLPAVLDEVSYALDTLKADGVTLFTRYGKHYLGHPSFGSLWDELDKRGAVVFIHPTHSVGADLVSSVLPQPVIDYPHETTRTAVDLITSGTFKEHPNVKIILSHAGGTLPYLATRAAHLLSDFGLTSHISADDFLDQAKSFYFDLALSGNPLTLELLFRFAKPGHILYGSDFPYAPTKSITTHVEMLDEYVAERLDQDTAYSVDRGAALELFPRLRGKGEQE</sequence>
<evidence type="ECO:0000256" key="7">
    <source>
        <dbReference type="ARBA" id="ARBA00038889"/>
    </source>
</evidence>
<dbReference type="Gene3D" id="3.20.20.140">
    <property type="entry name" value="Metal-dependent hydrolases"/>
    <property type="match status" value="1"/>
</dbReference>
<keyword evidence="11" id="KW-1185">Reference proteome</keyword>
<dbReference type="PANTHER" id="PTHR21240">
    <property type="entry name" value="2-AMINO-3-CARBOXYLMUCONATE-6-SEMIALDEHYDE DECARBOXYLASE"/>
    <property type="match status" value="1"/>
</dbReference>
<dbReference type="InterPro" id="IPR006680">
    <property type="entry name" value="Amidohydro-rel"/>
</dbReference>
<evidence type="ECO:0000256" key="4">
    <source>
        <dbReference type="ARBA" id="ARBA00022833"/>
    </source>
</evidence>
<dbReference type="EC" id="4.1.1.52" evidence="7"/>
<dbReference type="Proteomes" id="UP001301769">
    <property type="component" value="Unassembled WGS sequence"/>
</dbReference>
<name>A0AAN6Y4R4_9PEZI</name>
<comment type="caution">
    <text evidence="10">The sequence shown here is derived from an EMBL/GenBank/DDBJ whole genome shotgun (WGS) entry which is preliminary data.</text>
</comment>
<accession>A0AAN6Y4R4</accession>
<evidence type="ECO:0000313" key="10">
    <source>
        <dbReference type="EMBL" id="KAK4212171.1"/>
    </source>
</evidence>
<reference evidence="10" key="2">
    <citation type="submission" date="2023-05" db="EMBL/GenBank/DDBJ databases">
        <authorList>
            <consortium name="Lawrence Berkeley National Laboratory"/>
            <person name="Steindorff A."/>
            <person name="Hensen N."/>
            <person name="Bonometti L."/>
            <person name="Westerberg I."/>
            <person name="Brannstrom I.O."/>
            <person name="Guillou S."/>
            <person name="Cros-Aarteil S."/>
            <person name="Calhoun S."/>
            <person name="Haridas S."/>
            <person name="Kuo A."/>
            <person name="Mondo S."/>
            <person name="Pangilinan J."/>
            <person name="Riley R."/>
            <person name="Labutti K."/>
            <person name="Andreopoulos B."/>
            <person name="Lipzen A."/>
            <person name="Chen C."/>
            <person name="Yanf M."/>
            <person name="Daum C."/>
            <person name="Ng V."/>
            <person name="Clum A."/>
            <person name="Ohm R."/>
            <person name="Martin F."/>
            <person name="Silar P."/>
            <person name="Natvig D."/>
            <person name="Lalanne C."/>
            <person name="Gautier V."/>
            <person name="Ament-Velasquez S.L."/>
            <person name="Kruys A."/>
            <person name="Hutchinson M.I."/>
            <person name="Powell A.J."/>
            <person name="Barry K."/>
            <person name="Miller A.N."/>
            <person name="Grigoriev I.V."/>
            <person name="Debuchy R."/>
            <person name="Gladieux P."/>
            <person name="Thoren M.H."/>
            <person name="Johannesson H."/>
        </authorList>
    </citation>
    <scope>NUCLEOTIDE SEQUENCE</scope>
    <source>
        <strain evidence="10">PSN293</strain>
    </source>
</reference>
<dbReference type="GO" id="GO:0005829">
    <property type="term" value="C:cytosol"/>
    <property type="evidence" value="ECO:0007669"/>
    <property type="project" value="TreeGrafter"/>
</dbReference>
<evidence type="ECO:0000256" key="5">
    <source>
        <dbReference type="ARBA" id="ARBA00023239"/>
    </source>
</evidence>
<dbReference type="GO" id="GO:0047596">
    <property type="term" value="F:6-methylsalicylate decarboxylase activity"/>
    <property type="evidence" value="ECO:0007669"/>
    <property type="project" value="UniProtKB-EC"/>
</dbReference>
<dbReference type="EMBL" id="MU858133">
    <property type="protein sequence ID" value="KAK4212171.1"/>
    <property type="molecule type" value="Genomic_DNA"/>
</dbReference>
<dbReference type="SUPFAM" id="SSF51556">
    <property type="entry name" value="Metallo-dependent hydrolases"/>
    <property type="match status" value="1"/>
</dbReference>
<keyword evidence="3 8" id="KW-0210">Decarboxylase</keyword>
<evidence type="ECO:0000256" key="8">
    <source>
        <dbReference type="RuleBase" id="RU366045"/>
    </source>
</evidence>
<dbReference type="GO" id="GO:0016787">
    <property type="term" value="F:hydrolase activity"/>
    <property type="evidence" value="ECO:0007669"/>
    <property type="project" value="InterPro"/>
</dbReference>
<gene>
    <name evidence="10" type="ORF">QBC37DRAFT_425543</name>
</gene>
<dbReference type="InterPro" id="IPR032466">
    <property type="entry name" value="Metal_Hydrolase"/>
</dbReference>
<keyword evidence="4" id="KW-0862">Zinc</keyword>
<reference evidence="10" key="1">
    <citation type="journal article" date="2023" name="Mol. Phylogenet. Evol.">
        <title>Genome-scale phylogeny and comparative genomics of the fungal order Sordariales.</title>
        <authorList>
            <person name="Hensen N."/>
            <person name="Bonometti L."/>
            <person name="Westerberg I."/>
            <person name="Brannstrom I.O."/>
            <person name="Guillou S."/>
            <person name="Cros-Aarteil S."/>
            <person name="Calhoun S."/>
            <person name="Haridas S."/>
            <person name="Kuo A."/>
            <person name="Mondo S."/>
            <person name="Pangilinan J."/>
            <person name="Riley R."/>
            <person name="LaButti K."/>
            <person name="Andreopoulos B."/>
            <person name="Lipzen A."/>
            <person name="Chen C."/>
            <person name="Yan M."/>
            <person name="Daum C."/>
            <person name="Ng V."/>
            <person name="Clum A."/>
            <person name="Steindorff A."/>
            <person name="Ohm R.A."/>
            <person name="Martin F."/>
            <person name="Silar P."/>
            <person name="Natvig D.O."/>
            <person name="Lalanne C."/>
            <person name="Gautier V."/>
            <person name="Ament-Velasquez S.L."/>
            <person name="Kruys A."/>
            <person name="Hutchinson M.I."/>
            <person name="Powell A.J."/>
            <person name="Barry K."/>
            <person name="Miller A.N."/>
            <person name="Grigoriev I.V."/>
            <person name="Debuchy R."/>
            <person name="Gladieux P."/>
            <person name="Hiltunen Thoren M."/>
            <person name="Johannesson H."/>
        </authorList>
    </citation>
    <scope>NUCLEOTIDE SEQUENCE</scope>
    <source>
        <strain evidence="10">PSN293</strain>
    </source>
</reference>
<dbReference type="InterPro" id="IPR032465">
    <property type="entry name" value="ACMSD"/>
</dbReference>
<proteinExistence type="inferred from homology"/>
<dbReference type="GO" id="GO:0019748">
    <property type="term" value="P:secondary metabolic process"/>
    <property type="evidence" value="ECO:0007669"/>
    <property type="project" value="TreeGrafter"/>
</dbReference>
<comment type="similarity">
    <text evidence="1">Belongs to the metallo-dependent hydrolases superfamily. ACMSD family.</text>
</comment>
<dbReference type="AlphaFoldDB" id="A0AAN6Y4R4"/>
<keyword evidence="5 8" id="KW-0456">Lyase</keyword>
<dbReference type="PANTHER" id="PTHR21240:SF29">
    <property type="entry name" value="AMIDOHYDROLASE-RELATED DOMAIN-CONTAINING PROTEIN"/>
    <property type="match status" value="1"/>
</dbReference>
<dbReference type="GO" id="GO:0046872">
    <property type="term" value="F:metal ion binding"/>
    <property type="evidence" value="ECO:0007669"/>
    <property type="project" value="UniProtKB-KW"/>
</dbReference>
<evidence type="ECO:0000256" key="3">
    <source>
        <dbReference type="ARBA" id="ARBA00022793"/>
    </source>
</evidence>
<evidence type="ECO:0000259" key="9">
    <source>
        <dbReference type="Pfam" id="PF04909"/>
    </source>
</evidence>
<organism evidence="10 11">
    <name type="scientific">Rhypophila decipiens</name>
    <dbReference type="NCBI Taxonomy" id="261697"/>
    <lineage>
        <taxon>Eukaryota</taxon>
        <taxon>Fungi</taxon>
        <taxon>Dikarya</taxon>
        <taxon>Ascomycota</taxon>
        <taxon>Pezizomycotina</taxon>
        <taxon>Sordariomycetes</taxon>
        <taxon>Sordariomycetidae</taxon>
        <taxon>Sordariales</taxon>
        <taxon>Naviculisporaceae</taxon>
        <taxon>Rhypophila</taxon>
    </lineage>
</organism>
<feature type="domain" description="Amidohydrolase-related" evidence="9">
    <location>
        <begin position="4"/>
        <end position="317"/>
    </location>
</feature>
<evidence type="ECO:0000256" key="6">
    <source>
        <dbReference type="ARBA" id="ARBA00036832"/>
    </source>
</evidence>
<keyword evidence="2" id="KW-0479">Metal-binding</keyword>
<evidence type="ECO:0000256" key="2">
    <source>
        <dbReference type="ARBA" id="ARBA00022723"/>
    </source>
</evidence>
<protein>
    <recommendedName>
        <fullName evidence="7">6-methylsalicylate decarboxylase</fullName>
        <ecNumber evidence="7">4.1.1.52</ecNumber>
    </recommendedName>
</protein>
<evidence type="ECO:0000256" key="1">
    <source>
        <dbReference type="ARBA" id="ARBA00005871"/>
    </source>
</evidence>
<evidence type="ECO:0000313" key="11">
    <source>
        <dbReference type="Proteomes" id="UP001301769"/>
    </source>
</evidence>
<dbReference type="Pfam" id="PF04909">
    <property type="entry name" value="Amidohydro_2"/>
    <property type="match status" value="1"/>
</dbReference>
<comment type="catalytic activity">
    <reaction evidence="6">
        <text>6-methylsalicylate + H(+) = 3-methylphenol + CO2</text>
        <dbReference type="Rhea" id="RHEA:23112"/>
        <dbReference type="ChEBI" id="CHEBI:15378"/>
        <dbReference type="ChEBI" id="CHEBI:16526"/>
        <dbReference type="ChEBI" id="CHEBI:17231"/>
        <dbReference type="ChEBI" id="CHEBI:36658"/>
        <dbReference type="EC" id="4.1.1.52"/>
    </reaction>
    <physiologicalReaction direction="left-to-right" evidence="6">
        <dbReference type="Rhea" id="RHEA:23113"/>
    </physiologicalReaction>
</comment>